<protein>
    <submittedName>
        <fullName evidence="2">Uncharacterized protein</fullName>
    </submittedName>
</protein>
<dbReference type="EMBL" id="OC000012">
    <property type="protein sequence ID" value="CAD7255744.1"/>
    <property type="molecule type" value="Genomic_DNA"/>
</dbReference>
<sequence length="295" mass="33578">MQGWRKCTPQLRGEIVENQFEKTTLCTPERDSNLNLPVIGSLVYCESSALDHVASKAYPEHRAMCDRCIVVLPHMFTSALLPSNKRRRRCCQVGAARWARSIVCTTQTSLEPNLSPSIKQIRIYRWGIWRRSPCCEELRGVLFDVYSNFPRSLKDQENILDVVTSRLTSQHNINMRFGRIGKVELEEVNPHLRGVRVENHLGKTTPSSPNRDSNLDLPVLSSRAQHDKRVIKLRHRGGTHSDTQIFIHHLGKIEKGRFKELEGDHLAGHEDHVTIKSSENIALVSVIHPPPPGDR</sequence>
<dbReference type="AlphaFoldDB" id="A0A7R9AL11"/>
<organism evidence="2">
    <name type="scientific">Timema shepardi</name>
    <name type="common">Walking stick</name>
    <dbReference type="NCBI Taxonomy" id="629360"/>
    <lineage>
        <taxon>Eukaryota</taxon>
        <taxon>Metazoa</taxon>
        <taxon>Ecdysozoa</taxon>
        <taxon>Arthropoda</taxon>
        <taxon>Hexapoda</taxon>
        <taxon>Insecta</taxon>
        <taxon>Pterygota</taxon>
        <taxon>Neoptera</taxon>
        <taxon>Polyneoptera</taxon>
        <taxon>Phasmatodea</taxon>
        <taxon>Timematodea</taxon>
        <taxon>Timematoidea</taxon>
        <taxon>Timematidae</taxon>
        <taxon>Timema</taxon>
    </lineage>
</organism>
<proteinExistence type="predicted"/>
<reference evidence="2" key="1">
    <citation type="submission" date="2020-11" db="EMBL/GenBank/DDBJ databases">
        <authorList>
            <person name="Tran Van P."/>
        </authorList>
    </citation>
    <scope>NUCLEOTIDE SEQUENCE</scope>
</reference>
<feature type="compositionally biased region" description="Polar residues" evidence="1">
    <location>
        <begin position="202"/>
        <end position="212"/>
    </location>
</feature>
<evidence type="ECO:0000256" key="1">
    <source>
        <dbReference type="SAM" id="MobiDB-lite"/>
    </source>
</evidence>
<feature type="region of interest" description="Disordered" evidence="1">
    <location>
        <begin position="198"/>
        <end position="217"/>
    </location>
</feature>
<gene>
    <name evidence="2" type="ORF">TSIB3V08_LOCUS36</name>
</gene>
<name>A0A7R9AL11_TIMSH</name>
<accession>A0A7R9AL11</accession>
<evidence type="ECO:0000313" key="2">
    <source>
        <dbReference type="EMBL" id="CAD7255744.1"/>
    </source>
</evidence>